<comment type="function">
    <text evidence="1">Accessory subunit of the mitochondrial membrane respiratory chain NADH dehydrogenase (Complex I), that is believed not to be involved in catalysis. Complex I functions in the transfer of electrons from NADH to the respiratory chain. The immediate electron acceptor for the enzyme is believed to be ubiquinone.</text>
</comment>
<evidence type="ECO:0000256" key="7">
    <source>
        <dbReference type="ARBA" id="ARBA00022792"/>
    </source>
</evidence>
<keyword evidence="5" id="KW-0813">Transport</keyword>
<organism evidence="15 16">
    <name type="scientific">Cryptolaemus montrouzieri</name>
    <dbReference type="NCBI Taxonomy" id="559131"/>
    <lineage>
        <taxon>Eukaryota</taxon>
        <taxon>Metazoa</taxon>
        <taxon>Ecdysozoa</taxon>
        <taxon>Arthropoda</taxon>
        <taxon>Hexapoda</taxon>
        <taxon>Insecta</taxon>
        <taxon>Pterygota</taxon>
        <taxon>Neoptera</taxon>
        <taxon>Endopterygota</taxon>
        <taxon>Coleoptera</taxon>
        <taxon>Polyphaga</taxon>
        <taxon>Cucujiformia</taxon>
        <taxon>Coccinelloidea</taxon>
        <taxon>Coccinellidae</taxon>
        <taxon>Scymninae</taxon>
        <taxon>Scymnini</taxon>
        <taxon>Cryptolaemus</taxon>
    </lineage>
</organism>
<evidence type="ECO:0000256" key="10">
    <source>
        <dbReference type="ARBA" id="ARBA00023136"/>
    </source>
</evidence>
<dbReference type="PANTHER" id="PTHR12878">
    <property type="entry name" value="NADH-UBIQUINONE OXIDOREDUCTASE B8 SUBUNIT"/>
    <property type="match status" value="1"/>
</dbReference>
<evidence type="ECO:0000256" key="6">
    <source>
        <dbReference type="ARBA" id="ARBA00022660"/>
    </source>
</evidence>
<evidence type="ECO:0000313" key="16">
    <source>
        <dbReference type="Proteomes" id="UP001516400"/>
    </source>
</evidence>
<evidence type="ECO:0000256" key="5">
    <source>
        <dbReference type="ARBA" id="ARBA00022448"/>
    </source>
</evidence>
<gene>
    <name evidence="15" type="ORF">HHI36_005299</name>
</gene>
<comment type="subcellular location">
    <subcellularLocation>
        <location evidence="2">Mitochondrion inner membrane</location>
        <topology evidence="2">Peripheral membrane protein</topology>
        <orientation evidence="2">Matrix side</orientation>
    </subcellularLocation>
</comment>
<feature type="domain" description="Ribosomal protein/NADH dehydrogenase" evidence="14">
    <location>
        <begin position="17"/>
        <end position="88"/>
    </location>
</feature>
<keyword evidence="6" id="KW-0679">Respiratory chain</keyword>
<name>A0ABD2NUR3_9CUCU</name>
<reference evidence="15 16" key="1">
    <citation type="journal article" date="2021" name="BMC Biol.">
        <title>Horizontally acquired antibacterial genes associated with adaptive radiation of ladybird beetles.</title>
        <authorList>
            <person name="Li H.S."/>
            <person name="Tang X.F."/>
            <person name="Huang Y.H."/>
            <person name="Xu Z.Y."/>
            <person name="Chen M.L."/>
            <person name="Du X.Y."/>
            <person name="Qiu B.Y."/>
            <person name="Chen P.T."/>
            <person name="Zhang W."/>
            <person name="Slipinski A."/>
            <person name="Escalona H.E."/>
            <person name="Waterhouse R.M."/>
            <person name="Zwick A."/>
            <person name="Pang H."/>
        </authorList>
    </citation>
    <scope>NUCLEOTIDE SEQUENCE [LARGE SCALE GENOMIC DNA]</scope>
    <source>
        <strain evidence="15">SYSU2018</strain>
    </source>
</reference>
<dbReference type="GO" id="GO:0005743">
    <property type="term" value="C:mitochondrial inner membrane"/>
    <property type="evidence" value="ECO:0007669"/>
    <property type="project" value="UniProtKB-SubCell"/>
</dbReference>
<evidence type="ECO:0000259" key="14">
    <source>
        <dbReference type="SMART" id="SM00916"/>
    </source>
</evidence>
<keyword evidence="7" id="KW-0999">Mitochondrion inner membrane</keyword>
<evidence type="ECO:0000256" key="13">
    <source>
        <dbReference type="PIRSR" id="PIRSR005822-1"/>
    </source>
</evidence>
<dbReference type="EMBL" id="JABFTP020000144">
    <property type="protein sequence ID" value="KAL3282101.1"/>
    <property type="molecule type" value="Genomic_DNA"/>
</dbReference>
<evidence type="ECO:0000256" key="1">
    <source>
        <dbReference type="ARBA" id="ARBA00003195"/>
    </source>
</evidence>
<feature type="disulfide bond" description="Redox-active" evidence="13">
    <location>
        <begin position="16"/>
        <end position="50"/>
    </location>
</feature>
<evidence type="ECO:0000256" key="3">
    <source>
        <dbReference type="ARBA" id="ARBA00008939"/>
    </source>
</evidence>
<dbReference type="SMART" id="SM00916">
    <property type="entry name" value="L51_S25_CI-B8"/>
    <property type="match status" value="1"/>
</dbReference>
<dbReference type="Pfam" id="PF05047">
    <property type="entry name" value="L51_S25_CI-B8"/>
    <property type="match status" value="1"/>
</dbReference>
<keyword evidence="16" id="KW-1185">Reference proteome</keyword>
<keyword evidence="10" id="KW-0472">Membrane</keyword>
<protein>
    <recommendedName>
        <fullName evidence="4">NADH dehydrogenase [ubiquinone] 1 alpha subcomplex subunit 2</fullName>
    </recommendedName>
    <alternativeName>
        <fullName evidence="11">Complex I-B8</fullName>
    </alternativeName>
    <alternativeName>
        <fullName evidence="12">NADH-ubiquinone oxidoreductase B8 subunit</fullName>
    </alternativeName>
</protein>
<proteinExistence type="inferred from homology"/>
<comment type="similarity">
    <text evidence="3">Belongs to the complex I NDUFA2 subunit family.</text>
</comment>
<evidence type="ECO:0000256" key="4">
    <source>
        <dbReference type="ARBA" id="ARBA00016394"/>
    </source>
</evidence>
<keyword evidence="13" id="KW-1015">Disulfide bond</keyword>
<accession>A0ABD2NUR3</accession>
<dbReference type="InterPro" id="IPR016464">
    <property type="entry name" value="NADH_Ub_cplx-1_asu_su-2"/>
</dbReference>
<evidence type="ECO:0000256" key="12">
    <source>
        <dbReference type="ARBA" id="ARBA00032513"/>
    </source>
</evidence>
<evidence type="ECO:0000313" key="15">
    <source>
        <dbReference type="EMBL" id="KAL3282101.1"/>
    </source>
</evidence>
<dbReference type="PANTHER" id="PTHR12878:SF0">
    <property type="entry name" value="NADH DEHYDROGENASE [UBIQUINONE] 1 ALPHA SUBCOMPLEX SUBUNIT 2"/>
    <property type="match status" value="1"/>
</dbReference>
<sequence length="88" mass="9947">MSRFAPRLRELRIHLCQTGAASKGVRDFIEQHYVTLKQANPKFPILIRECSGVQPKVWARYEKGVEESVSLKDLSASEVMSKIASLSK</sequence>
<evidence type="ECO:0000256" key="9">
    <source>
        <dbReference type="ARBA" id="ARBA00023128"/>
    </source>
</evidence>
<keyword evidence="8" id="KW-0249">Electron transport</keyword>
<dbReference type="PIRSF" id="PIRSF005822">
    <property type="entry name" value="NDUA2"/>
    <property type="match status" value="1"/>
</dbReference>
<keyword evidence="9" id="KW-0496">Mitochondrion</keyword>
<dbReference type="AlphaFoldDB" id="A0ABD2NUR3"/>
<evidence type="ECO:0000256" key="2">
    <source>
        <dbReference type="ARBA" id="ARBA00004443"/>
    </source>
</evidence>
<dbReference type="InterPro" id="IPR007741">
    <property type="entry name" value="Ribosomal_mL43/mS25/NADH_DH"/>
</dbReference>
<dbReference type="InterPro" id="IPR036249">
    <property type="entry name" value="Thioredoxin-like_sf"/>
</dbReference>
<dbReference type="SUPFAM" id="SSF52833">
    <property type="entry name" value="Thioredoxin-like"/>
    <property type="match status" value="1"/>
</dbReference>
<comment type="caution">
    <text evidence="15">The sequence shown here is derived from an EMBL/GenBank/DDBJ whole genome shotgun (WGS) entry which is preliminary data.</text>
</comment>
<evidence type="ECO:0000256" key="8">
    <source>
        <dbReference type="ARBA" id="ARBA00022982"/>
    </source>
</evidence>
<dbReference type="Gene3D" id="3.40.30.10">
    <property type="entry name" value="Glutaredoxin"/>
    <property type="match status" value="1"/>
</dbReference>
<dbReference type="Proteomes" id="UP001516400">
    <property type="component" value="Unassembled WGS sequence"/>
</dbReference>
<evidence type="ECO:0000256" key="11">
    <source>
        <dbReference type="ARBA" id="ARBA00031441"/>
    </source>
</evidence>